<feature type="transmembrane region" description="Helical" evidence="1">
    <location>
        <begin position="203"/>
        <end position="221"/>
    </location>
</feature>
<feature type="transmembrane region" description="Helical" evidence="1">
    <location>
        <begin position="136"/>
        <end position="157"/>
    </location>
</feature>
<dbReference type="Proteomes" id="UP000595460">
    <property type="component" value="Chromosome"/>
</dbReference>
<keyword evidence="1" id="KW-1133">Transmembrane helix</keyword>
<dbReference type="Pfam" id="PF13386">
    <property type="entry name" value="DsbD_2"/>
    <property type="match status" value="1"/>
</dbReference>
<name>A0ABX7BW74_9HYPH</name>
<sequence>MIASPVIWGLLLGLGSSLHCSGMCGPLGCSLLLMGGQERSASALLGRLAAMQLGRIASYVVLGALFGIFGAGLQARFDTAALHLAMQWAAGAAVVWLGLATAGMVPSLAVVDRLGAPLARGVADLRAKLSGGGAELSLVAGLLWGITPCAMVYAALFNSLLAGSPGGGLLLMLAFGLGTIPAVMLSTLALVKARSMAGRPGREVAGALMIAAGCAALLLTVPGSPLCITA</sequence>
<feature type="transmembrane region" description="Helical" evidence="1">
    <location>
        <begin position="89"/>
        <end position="111"/>
    </location>
</feature>
<reference evidence="3 4" key="1">
    <citation type="submission" date="2021-01" db="EMBL/GenBank/DDBJ databases">
        <title>Genome seq and assembly of Devosia sp. G19.</title>
        <authorList>
            <person name="Chhetri G."/>
        </authorList>
    </citation>
    <scope>NUCLEOTIDE SEQUENCE [LARGE SCALE GENOMIC DNA]</scope>
    <source>
        <strain evidence="3 4">G19</strain>
    </source>
</reference>
<keyword evidence="1" id="KW-0812">Transmembrane</keyword>
<evidence type="ECO:0000259" key="2">
    <source>
        <dbReference type="Pfam" id="PF13386"/>
    </source>
</evidence>
<proteinExistence type="predicted"/>
<feature type="transmembrane region" description="Helical" evidence="1">
    <location>
        <begin position="6"/>
        <end position="35"/>
    </location>
</feature>
<dbReference type="EMBL" id="CP068047">
    <property type="protein sequence ID" value="QQR36202.1"/>
    <property type="molecule type" value="Genomic_DNA"/>
</dbReference>
<feature type="domain" description="Urease accessory protein UreH-like transmembrane" evidence="2">
    <location>
        <begin position="10"/>
        <end position="214"/>
    </location>
</feature>
<evidence type="ECO:0000313" key="4">
    <source>
        <dbReference type="Proteomes" id="UP000595460"/>
    </source>
</evidence>
<gene>
    <name evidence="3" type="ORF">JI749_00730</name>
</gene>
<evidence type="ECO:0000256" key="1">
    <source>
        <dbReference type="SAM" id="Phobius"/>
    </source>
</evidence>
<keyword evidence="4" id="KW-1185">Reference proteome</keyword>
<evidence type="ECO:0000313" key="3">
    <source>
        <dbReference type="EMBL" id="QQR36202.1"/>
    </source>
</evidence>
<protein>
    <submittedName>
        <fullName evidence="3">Sulfite exporter TauE/SafE family protein</fullName>
    </submittedName>
</protein>
<dbReference type="InterPro" id="IPR039447">
    <property type="entry name" value="UreH-like_TM_dom"/>
</dbReference>
<accession>A0ABX7BW74</accession>
<dbReference type="RefSeq" id="WP_201657315.1">
    <property type="nucleotide sequence ID" value="NZ_CP068047.1"/>
</dbReference>
<feature type="transmembrane region" description="Helical" evidence="1">
    <location>
        <begin position="56"/>
        <end position="77"/>
    </location>
</feature>
<dbReference type="PANTHER" id="PTHR42208">
    <property type="entry name" value="HEAVY METAL TRANSPORTER-RELATED"/>
    <property type="match status" value="1"/>
</dbReference>
<keyword evidence="1" id="KW-0472">Membrane</keyword>
<dbReference type="PANTHER" id="PTHR42208:SF1">
    <property type="entry name" value="HEAVY METAL TRANSPORTER"/>
    <property type="match status" value="1"/>
</dbReference>
<feature type="transmembrane region" description="Helical" evidence="1">
    <location>
        <begin position="169"/>
        <end position="191"/>
    </location>
</feature>
<organism evidence="3 4">
    <name type="scientific">Devosia oryziradicis</name>
    <dbReference type="NCBI Taxonomy" id="2801335"/>
    <lineage>
        <taxon>Bacteria</taxon>
        <taxon>Pseudomonadati</taxon>
        <taxon>Pseudomonadota</taxon>
        <taxon>Alphaproteobacteria</taxon>
        <taxon>Hyphomicrobiales</taxon>
        <taxon>Devosiaceae</taxon>
        <taxon>Devosia</taxon>
    </lineage>
</organism>